<dbReference type="AlphaFoldDB" id="A0A6P1NLH1"/>
<dbReference type="KEGG" id="psey:GU243_10905"/>
<accession>A0A6P1NLH1</accession>
<gene>
    <name evidence="1" type="ORF">GU243_10905</name>
</gene>
<dbReference type="EMBL" id="CP047898">
    <property type="protein sequence ID" value="QHK20158.1"/>
    <property type="molecule type" value="Genomic_DNA"/>
</dbReference>
<reference evidence="1 2" key="1">
    <citation type="submission" date="2020-01" db="EMBL/GenBank/DDBJ databases">
        <title>Pseudarthrobacter psychrotolerans sp. nov., isolated from antarctic soil.</title>
        <authorList>
            <person name="Shin Y."/>
            <person name="Park W."/>
        </authorList>
    </citation>
    <scope>NUCLEOTIDE SEQUENCE [LARGE SCALE GENOMIC DNA]</scope>
    <source>
        <strain evidence="1 2">YJ56</strain>
    </source>
</reference>
<name>A0A6P1NLH1_9MICC</name>
<proteinExistence type="predicted"/>
<evidence type="ECO:0000313" key="2">
    <source>
        <dbReference type="Proteomes" id="UP000464186"/>
    </source>
</evidence>
<dbReference type="Proteomes" id="UP000464186">
    <property type="component" value="Chromosome"/>
</dbReference>
<organism evidence="1 2">
    <name type="scientific">Pseudarthrobacter psychrotolerans</name>
    <dbReference type="NCBI Taxonomy" id="2697569"/>
    <lineage>
        <taxon>Bacteria</taxon>
        <taxon>Bacillati</taxon>
        <taxon>Actinomycetota</taxon>
        <taxon>Actinomycetes</taxon>
        <taxon>Micrococcales</taxon>
        <taxon>Micrococcaceae</taxon>
        <taxon>Pseudarthrobacter</taxon>
    </lineage>
</organism>
<evidence type="ECO:0000313" key="1">
    <source>
        <dbReference type="EMBL" id="QHK20158.1"/>
    </source>
</evidence>
<protein>
    <submittedName>
        <fullName evidence="1">Uncharacterized protein</fullName>
    </submittedName>
</protein>
<sequence length="80" mass="8695">MNLQRKLGTSMPGYDEPGEAGVCPACGHTPTKHYRLTRLDKLLKAAKSTQHCTAKDDATGPSGLPEVCMCHNSYHLGHFL</sequence>
<keyword evidence="2" id="KW-1185">Reference proteome</keyword>